<feature type="transmembrane region" description="Helical" evidence="1">
    <location>
        <begin position="42"/>
        <end position="62"/>
    </location>
</feature>
<evidence type="ECO:0000256" key="1">
    <source>
        <dbReference type="SAM" id="Phobius"/>
    </source>
</evidence>
<comment type="caution">
    <text evidence="2">The sequence shown here is derived from an EMBL/GenBank/DDBJ whole genome shotgun (WGS) entry which is preliminary data.</text>
</comment>
<keyword evidence="1" id="KW-0472">Membrane</keyword>
<proteinExistence type="predicted"/>
<evidence type="ECO:0000313" key="3">
    <source>
        <dbReference type="Proteomes" id="UP001549921"/>
    </source>
</evidence>
<organism evidence="2 3">
    <name type="scientific">Loxostege sticticalis</name>
    <name type="common">Beet webworm moth</name>
    <dbReference type="NCBI Taxonomy" id="481309"/>
    <lineage>
        <taxon>Eukaryota</taxon>
        <taxon>Metazoa</taxon>
        <taxon>Ecdysozoa</taxon>
        <taxon>Arthropoda</taxon>
        <taxon>Hexapoda</taxon>
        <taxon>Insecta</taxon>
        <taxon>Pterygota</taxon>
        <taxon>Neoptera</taxon>
        <taxon>Endopterygota</taxon>
        <taxon>Lepidoptera</taxon>
        <taxon>Glossata</taxon>
        <taxon>Ditrysia</taxon>
        <taxon>Pyraloidea</taxon>
        <taxon>Crambidae</taxon>
        <taxon>Pyraustinae</taxon>
        <taxon>Loxostege</taxon>
    </lineage>
</organism>
<keyword evidence="1" id="KW-1133">Transmembrane helix</keyword>
<feature type="non-terminal residue" evidence="2">
    <location>
        <position position="65"/>
    </location>
</feature>
<dbReference type="AlphaFoldDB" id="A0ABD0TF27"/>
<accession>A0ABD0TF27</accession>
<gene>
    <name evidence="2" type="ORF">ABMA28_013931</name>
</gene>
<reference evidence="2 3" key="1">
    <citation type="submission" date="2024-06" db="EMBL/GenBank/DDBJ databases">
        <title>A chromosome-level genome assembly of beet webworm, Loxostege sticticalis.</title>
        <authorList>
            <person name="Zhang Y."/>
        </authorList>
    </citation>
    <scope>NUCLEOTIDE SEQUENCE [LARGE SCALE GENOMIC DNA]</scope>
    <source>
        <strain evidence="2">AQ028</strain>
        <tissue evidence="2">Male pupae</tissue>
    </source>
</reference>
<dbReference type="Proteomes" id="UP001549921">
    <property type="component" value="Unassembled WGS sequence"/>
</dbReference>
<feature type="non-terminal residue" evidence="2">
    <location>
        <position position="1"/>
    </location>
</feature>
<dbReference type="EMBL" id="JBEDNZ010000005">
    <property type="protein sequence ID" value="KAL0841652.1"/>
    <property type="molecule type" value="Genomic_DNA"/>
</dbReference>
<sequence length="65" mass="6919">PERVEVYYFERSTGAYLATCGARRATAVEATQRRAARAAGAWAAELLAAAQLLLALPAALLVDLE</sequence>
<evidence type="ECO:0000313" key="2">
    <source>
        <dbReference type="EMBL" id="KAL0841652.1"/>
    </source>
</evidence>
<keyword evidence="1" id="KW-0812">Transmembrane</keyword>
<name>A0ABD0TF27_LOXSC</name>
<protein>
    <submittedName>
        <fullName evidence="2">Uncharacterized protein</fullName>
    </submittedName>
</protein>